<dbReference type="AlphaFoldDB" id="A0A7I8K2S8"/>
<dbReference type="EMBL" id="LR746265">
    <property type="protein sequence ID" value="CAA7390626.1"/>
    <property type="molecule type" value="Genomic_DNA"/>
</dbReference>
<evidence type="ECO:0000313" key="1">
    <source>
        <dbReference type="EMBL" id="CAA7390626.1"/>
    </source>
</evidence>
<evidence type="ECO:0000313" key="2">
    <source>
        <dbReference type="Proteomes" id="UP000663760"/>
    </source>
</evidence>
<proteinExistence type="predicted"/>
<accession>A0A7I8K2S8</accession>
<name>A0A7I8K2S8_SPIIN</name>
<sequence>MCRIWKALETLLVIMIHNSSEFKLREIQDH</sequence>
<reference evidence="1" key="1">
    <citation type="submission" date="2020-02" db="EMBL/GenBank/DDBJ databases">
        <authorList>
            <person name="Scholz U."/>
            <person name="Mascher M."/>
            <person name="Fiebig A."/>
        </authorList>
    </citation>
    <scope>NUCLEOTIDE SEQUENCE</scope>
</reference>
<organism evidence="1 2">
    <name type="scientific">Spirodela intermedia</name>
    <name type="common">Intermediate duckweed</name>
    <dbReference type="NCBI Taxonomy" id="51605"/>
    <lineage>
        <taxon>Eukaryota</taxon>
        <taxon>Viridiplantae</taxon>
        <taxon>Streptophyta</taxon>
        <taxon>Embryophyta</taxon>
        <taxon>Tracheophyta</taxon>
        <taxon>Spermatophyta</taxon>
        <taxon>Magnoliopsida</taxon>
        <taxon>Liliopsida</taxon>
        <taxon>Araceae</taxon>
        <taxon>Lemnoideae</taxon>
        <taxon>Spirodela</taxon>
    </lineage>
</organism>
<dbReference type="Proteomes" id="UP000663760">
    <property type="component" value="Chromosome 2"/>
</dbReference>
<keyword evidence="2" id="KW-1185">Reference proteome</keyword>
<gene>
    <name evidence="1" type="ORF">SI8410_02002088</name>
</gene>
<protein>
    <submittedName>
        <fullName evidence="1">Uncharacterized protein</fullName>
    </submittedName>
</protein>